<gene>
    <name evidence="2" type="ORF">CC1_31890</name>
</gene>
<dbReference type="GO" id="GO:0016813">
    <property type="term" value="F:hydrolase activity, acting on carbon-nitrogen (but not peptide) bonds, in linear amidines"/>
    <property type="evidence" value="ECO:0007669"/>
    <property type="project" value="UniProtKB-ARBA"/>
</dbReference>
<comment type="similarity">
    <text evidence="1">Belongs to the arginase family.</text>
</comment>
<reference evidence="2 3" key="1">
    <citation type="submission" date="2010-03" db="EMBL/GenBank/DDBJ databases">
        <title>The genome sequence of Coprococcus catus GD/7.</title>
        <authorList>
            <consortium name="metaHIT consortium -- http://www.metahit.eu/"/>
            <person name="Pajon A."/>
            <person name="Turner K."/>
            <person name="Parkhill J."/>
            <person name="Duncan S."/>
            <person name="Flint H."/>
        </authorList>
    </citation>
    <scope>NUCLEOTIDE SEQUENCE [LARGE SCALE GENOMIC DNA]</scope>
    <source>
        <strain evidence="2 3">GD/7</strain>
    </source>
</reference>
<dbReference type="Proteomes" id="UP000008798">
    <property type="component" value="Chromosome"/>
</dbReference>
<dbReference type="GO" id="GO:0046872">
    <property type="term" value="F:metal ion binding"/>
    <property type="evidence" value="ECO:0007669"/>
    <property type="project" value="InterPro"/>
</dbReference>
<reference evidence="2 3" key="2">
    <citation type="submission" date="2010-03" db="EMBL/GenBank/DDBJ databases">
        <authorList>
            <person name="Pajon A."/>
        </authorList>
    </citation>
    <scope>NUCLEOTIDE SEQUENCE [LARGE SCALE GENOMIC DNA]</scope>
    <source>
        <strain evidence="2 3">GD/7</strain>
    </source>
</reference>
<evidence type="ECO:0000256" key="1">
    <source>
        <dbReference type="PROSITE-ProRule" id="PRU00742"/>
    </source>
</evidence>
<dbReference type="EMBL" id="FP929038">
    <property type="protein sequence ID" value="CBK81736.1"/>
    <property type="molecule type" value="Genomic_DNA"/>
</dbReference>
<accession>D4JBL5</accession>
<dbReference type="HOGENOM" id="CLU_066809_1_1_9"/>
<dbReference type="RefSeq" id="WP_015515259.1">
    <property type="nucleotide sequence ID" value="NC_021009.1"/>
</dbReference>
<organism evidence="2 3">
    <name type="scientific">Coprococcus catus GD/7</name>
    <dbReference type="NCBI Taxonomy" id="717962"/>
    <lineage>
        <taxon>Bacteria</taxon>
        <taxon>Bacillati</taxon>
        <taxon>Bacillota</taxon>
        <taxon>Clostridia</taxon>
        <taxon>Lachnospirales</taxon>
        <taxon>Lachnospiraceae</taxon>
        <taxon>Coprococcus</taxon>
    </lineage>
</organism>
<protein>
    <submittedName>
        <fullName evidence="2">Arginase family</fullName>
    </submittedName>
</protein>
<dbReference type="SUPFAM" id="SSF52768">
    <property type="entry name" value="Arginase/deacetylase"/>
    <property type="match status" value="1"/>
</dbReference>
<dbReference type="PROSITE" id="PS51409">
    <property type="entry name" value="ARGINASE_2"/>
    <property type="match status" value="1"/>
</dbReference>
<evidence type="ECO:0000313" key="2">
    <source>
        <dbReference type="EMBL" id="CBK81736.1"/>
    </source>
</evidence>
<dbReference type="InterPro" id="IPR023696">
    <property type="entry name" value="Ureohydrolase_dom_sf"/>
</dbReference>
<dbReference type="InterPro" id="IPR006035">
    <property type="entry name" value="Ureohydrolase"/>
</dbReference>
<dbReference type="STRING" id="717962.CC1_31890"/>
<dbReference type="Gene3D" id="3.40.800.10">
    <property type="entry name" value="Ureohydrolase domain"/>
    <property type="match status" value="1"/>
</dbReference>
<dbReference type="PATRIC" id="fig|717962.3.peg.3055"/>
<name>D4JBL5_9FIRM</name>
<dbReference type="AlphaFoldDB" id="D4JBL5"/>
<dbReference type="KEGG" id="cct:CC1_31890"/>
<proteinExistence type="inferred from homology"/>
<sequence length="270" mass="31053">MTTNHLILDFSHVYCDEKIPKNDKVHWLDCSDITECDLYCSKRAEEEIRARIAPYGIHGIHFLDSGNYHYVTGIMTALIKQKFSLILLDHHTDMQKPMIEQMTSCGDWAGKVLKTNPWLQQLILIGPQESDILQIYREKEGLVSGAELQEKLITFSEEEIQSVEDENKISGIKRNLPVYISIDKDILDEEYSETNWSQGKMPLPVLERLLMPFLTSGNILGIDICGECQQGIPLPQYLEAEKINGETNKELFDFLMHYWNKQLMIGSIKS</sequence>
<evidence type="ECO:0000313" key="3">
    <source>
        <dbReference type="Proteomes" id="UP000008798"/>
    </source>
</evidence>